<dbReference type="InterPro" id="IPR026341">
    <property type="entry name" value="T9SS_type_B"/>
</dbReference>
<dbReference type="Proteomes" id="UP001236507">
    <property type="component" value="Unassembled WGS sequence"/>
</dbReference>
<keyword evidence="3" id="KW-1185">Reference proteome</keyword>
<dbReference type="RefSeq" id="WP_283345526.1">
    <property type="nucleotide sequence ID" value="NZ_JASHIF010000015.1"/>
</dbReference>
<accession>A0ABT6YBL3</accession>
<evidence type="ECO:0000256" key="1">
    <source>
        <dbReference type="SAM" id="SignalP"/>
    </source>
</evidence>
<evidence type="ECO:0000313" key="2">
    <source>
        <dbReference type="EMBL" id="MDI9860959.1"/>
    </source>
</evidence>
<name>A0ABT6YBL3_9BACT</name>
<dbReference type="NCBIfam" id="TIGR04131">
    <property type="entry name" value="Bac_Flav_CTERM"/>
    <property type="match status" value="1"/>
</dbReference>
<proteinExistence type="predicted"/>
<feature type="signal peptide" evidence="1">
    <location>
        <begin position="1"/>
        <end position="20"/>
    </location>
</feature>
<feature type="chain" id="PRO_5045526520" evidence="1">
    <location>
        <begin position="21"/>
        <end position="581"/>
    </location>
</feature>
<dbReference type="EMBL" id="JASHIF010000015">
    <property type="protein sequence ID" value="MDI9860959.1"/>
    <property type="molecule type" value="Genomic_DNA"/>
</dbReference>
<organism evidence="2 3">
    <name type="scientific">Flectobacillus roseus</name>
    <dbReference type="NCBI Taxonomy" id="502259"/>
    <lineage>
        <taxon>Bacteria</taxon>
        <taxon>Pseudomonadati</taxon>
        <taxon>Bacteroidota</taxon>
        <taxon>Cytophagia</taxon>
        <taxon>Cytophagales</taxon>
        <taxon>Flectobacillaceae</taxon>
        <taxon>Flectobacillus</taxon>
    </lineage>
</organism>
<reference evidence="2 3" key="1">
    <citation type="submission" date="2023-05" db="EMBL/GenBank/DDBJ databases">
        <title>Novel species of genus Flectobacillus isolated from stream in China.</title>
        <authorList>
            <person name="Lu H."/>
        </authorList>
    </citation>
    <scope>NUCLEOTIDE SEQUENCE [LARGE SCALE GENOMIC DNA]</scope>
    <source>
        <strain evidence="2 3">KCTC 42575</strain>
    </source>
</reference>
<sequence>MNKFSLSLCFLLCFHSLIFSQTDCSNIGFELGNITGWTLSNGTLTDDGTKAVYGTEASGATYKIVNISEGYDANITQDKIPVVSGSNYAIRIGSNTEGGSYHRLKTSLVVTADNALFQYKFAVMLANDKQGHADFQKPGFNILITDQNGNQLACSYYDVQLSTPGSTATFKSQTYTNGTIEYKDWTTGAINLSNYIGQRINIQVTAHGCTKRTHFGYAYFDAQCLKAEIKANAVCPDENGFMTFSAPDGFAQYTWNTGATTSSITVKPTLGDKLWVKVLPLASLDKTCELQLKYELKYQHVYNTIDSTICEGESVTVDSKKYKTTGIYTINISRQGICDSTITLKLKVTALTRYSNVVSLCSGKTLSVGSKTYNSTGIYVDTLQRAGKCDSIVTNYLTIVDVDISLEQSDFNLVTGDKAFLKTIARSTGNYQYTWVPSTDLACANCSETWVTPSQSRQYKVYVVSQDNTSCRDTGTVNIAVRRCDIVILPNAFSPNLDNHNDYYFAYASGCVKQIKSMKIYNRWGELIFWKENLSPTDQTSGWDGTYKGVLAEVGSYAYQLEVELNNGLINNQSGAFVLMR</sequence>
<protein>
    <submittedName>
        <fullName evidence="2">Gliding motility-associated C-terminal domain-containing protein</fullName>
    </submittedName>
</protein>
<comment type="caution">
    <text evidence="2">The sequence shown here is derived from an EMBL/GenBank/DDBJ whole genome shotgun (WGS) entry which is preliminary data.</text>
</comment>
<gene>
    <name evidence="2" type="ORF">QM524_17215</name>
</gene>
<evidence type="ECO:0000313" key="3">
    <source>
        <dbReference type="Proteomes" id="UP001236507"/>
    </source>
</evidence>
<keyword evidence="1" id="KW-0732">Signal</keyword>
<dbReference type="Pfam" id="PF13585">
    <property type="entry name" value="CHU_C"/>
    <property type="match status" value="1"/>
</dbReference>